<evidence type="ECO:0000313" key="9">
    <source>
        <dbReference type="Proteomes" id="UP001372338"/>
    </source>
</evidence>
<name>A0AAN9EJ49_CROPI</name>
<dbReference type="AlphaFoldDB" id="A0AAN9EJ49"/>
<organism evidence="8 9">
    <name type="scientific">Crotalaria pallida</name>
    <name type="common">Smooth rattlebox</name>
    <name type="synonym">Crotalaria striata</name>
    <dbReference type="NCBI Taxonomy" id="3830"/>
    <lineage>
        <taxon>Eukaryota</taxon>
        <taxon>Viridiplantae</taxon>
        <taxon>Streptophyta</taxon>
        <taxon>Embryophyta</taxon>
        <taxon>Tracheophyta</taxon>
        <taxon>Spermatophyta</taxon>
        <taxon>Magnoliopsida</taxon>
        <taxon>eudicotyledons</taxon>
        <taxon>Gunneridae</taxon>
        <taxon>Pentapetalae</taxon>
        <taxon>rosids</taxon>
        <taxon>fabids</taxon>
        <taxon>Fabales</taxon>
        <taxon>Fabaceae</taxon>
        <taxon>Papilionoideae</taxon>
        <taxon>50 kb inversion clade</taxon>
        <taxon>genistoids sensu lato</taxon>
        <taxon>core genistoids</taxon>
        <taxon>Crotalarieae</taxon>
        <taxon>Crotalaria</taxon>
    </lineage>
</organism>
<keyword evidence="5" id="KW-0804">Transcription</keyword>
<feature type="domain" description="DEK-C" evidence="7">
    <location>
        <begin position="3"/>
        <end position="60"/>
    </location>
</feature>
<dbReference type="GO" id="GO:0005634">
    <property type="term" value="C:nucleus"/>
    <property type="evidence" value="ECO:0007669"/>
    <property type="project" value="UniProtKB-SubCell"/>
</dbReference>
<reference evidence="8 9" key="1">
    <citation type="submission" date="2024-01" db="EMBL/GenBank/DDBJ databases">
        <title>The genomes of 5 underutilized Papilionoideae crops provide insights into root nodulation and disease resistanc.</title>
        <authorList>
            <person name="Yuan L."/>
        </authorList>
    </citation>
    <scope>NUCLEOTIDE SEQUENCE [LARGE SCALE GENOMIC DNA]</scope>
    <source>
        <strain evidence="8">ZHUSHIDOU_FW_LH</strain>
        <tissue evidence="8">Leaf</tissue>
    </source>
</reference>
<protein>
    <recommendedName>
        <fullName evidence="7">DEK-C domain-containing protein</fullName>
    </recommendedName>
</protein>
<dbReference type="PANTHER" id="PTHR13215">
    <property type="entry name" value="RNA POLYMERASE II TRANSCRIPTIONAL COACTIVATOR"/>
    <property type="match status" value="1"/>
</dbReference>
<evidence type="ECO:0000259" key="7">
    <source>
        <dbReference type="PROSITE" id="PS51998"/>
    </source>
</evidence>
<keyword evidence="3" id="KW-0805">Transcription regulation</keyword>
<sequence>MEQETRKRIEGMVLQILKESNIEETTEFSIRVAASERLGIDLSEPERKLLVRGVIESYLISVAEDKGNEDKAPEPNVLEGSGEMMVEKLKEEEEAVNVLEEFEKKKMMKEDTERVVCQLSNRRNVSVGNFKGSTLVSIREFYCRDGKQLPGPKGISLPIEQWSNFKKSVPAIEEAIAKMERNMRSDLQENASAEAKAAEKRWGMIYTCPIGYYKSFCELL</sequence>
<keyword evidence="6" id="KW-0539">Nucleus</keyword>
<keyword evidence="4" id="KW-0238">DNA-binding</keyword>
<dbReference type="InterPro" id="IPR045125">
    <property type="entry name" value="Sub1/Tcp4-like"/>
</dbReference>
<comment type="similarity">
    <text evidence="2">Belongs to the transcriptional coactivator PC4 family.</text>
</comment>
<evidence type="ECO:0000256" key="5">
    <source>
        <dbReference type="ARBA" id="ARBA00023163"/>
    </source>
</evidence>
<dbReference type="PROSITE" id="PS51998">
    <property type="entry name" value="DEK_C"/>
    <property type="match status" value="1"/>
</dbReference>
<evidence type="ECO:0000256" key="4">
    <source>
        <dbReference type="ARBA" id="ARBA00023125"/>
    </source>
</evidence>
<evidence type="ECO:0000256" key="6">
    <source>
        <dbReference type="ARBA" id="ARBA00023242"/>
    </source>
</evidence>
<proteinExistence type="inferred from homology"/>
<dbReference type="GO" id="GO:0003677">
    <property type="term" value="F:DNA binding"/>
    <property type="evidence" value="ECO:0007669"/>
    <property type="project" value="UniProtKB-KW"/>
</dbReference>
<dbReference type="Gene3D" id="2.30.31.10">
    <property type="entry name" value="Transcriptional Coactivator Pc4, Chain A"/>
    <property type="match status" value="1"/>
</dbReference>
<evidence type="ECO:0000256" key="3">
    <source>
        <dbReference type="ARBA" id="ARBA00023015"/>
    </source>
</evidence>
<accession>A0AAN9EJ49</accession>
<dbReference type="SUPFAM" id="SSF54447">
    <property type="entry name" value="ssDNA-binding transcriptional regulator domain"/>
    <property type="match status" value="1"/>
</dbReference>
<comment type="subcellular location">
    <subcellularLocation>
        <location evidence="1">Nucleus</location>
    </subcellularLocation>
</comment>
<gene>
    <name evidence="8" type="ORF">RIF29_24073</name>
</gene>
<dbReference type="GO" id="GO:0060261">
    <property type="term" value="P:positive regulation of transcription initiation by RNA polymerase II"/>
    <property type="evidence" value="ECO:0007669"/>
    <property type="project" value="InterPro"/>
</dbReference>
<dbReference type="GO" id="GO:0003713">
    <property type="term" value="F:transcription coactivator activity"/>
    <property type="evidence" value="ECO:0007669"/>
    <property type="project" value="InterPro"/>
</dbReference>
<dbReference type="PIRSF" id="PIRSF038156">
    <property type="entry name" value="RNA_pol_II_KELP"/>
    <property type="match status" value="1"/>
</dbReference>
<dbReference type="InterPro" id="IPR014876">
    <property type="entry name" value="DEK_C"/>
</dbReference>
<comment type="caution">
    <text evidence="8">The sequence shown here is derived from an EMBL/GenBank/DDBJ whole genome shotgun (WGS) entry which is preliminary data.</text>
</comment>
<dbReference type="Proteomes" id="UP001372338">
    <property type="component" value="Unassembled WGS sequence"/>
</dbReference>
<keyword evidence="9" id="KW-1185">Reference proteome</keyword>
<dbReference type="InterPro" id="IPR017415">
    <property type="entry name" value="KELP"/>
</dbReference>
<evidence type="ECO:0000256" key="1">
    <source>
        <dbReference type="ARBA" id="ARBA00004123"/>
    </source>
</evidence>
<dbReference type="InterPro" id="IPR009044">
    <property type="entry name" value="ssDNA-bd_transcriptional_reg"/>
</dbReference>
<dbReference type="EMBL" id="JAYWIO010000005">
    <property type="protein sequence ID" value="KAK7258494.1"/>
    <property type="molecule type" value="Genomic_DNA"/>
</dbReference>
<evidence type="ECO:0000256" key="2">
    <source>
        <dbReference type="ARBA" id="ARBA00009001"/>
    </source>
</evidence>
<dbReference type="InterPro" id="IPR003173">
    <property type="entry name" value="PC4_C"/>
</dbReference>
<dbReference type="Pfam" id="PF08766">
    <property type="entry name" value="DEK_C"/>
    <property type="match status" value="1"/>
</dbReference>
<evidence type="ECO:0000313" key="8">
    <source>
        <dbReference type="EMBL" id="KAK7258494.1"/>
    </source>
</evidence>
<dbReference type="Pfam" id="PF02229">
    <property type="entry name" value="PC4"/>
    <property type="match status" value="1"/>
</dbReference>